<proteinExistence type="predicted"/>
<dbReference type="RefSeq" id="WP_264363722.1">
    <property type="nucleotide sequence ID" value="NZ_CP119048.1"/>
</dbReference>
<accession>A0AAP5XWZ2</accession>
<gene>
    <name evidence="1" type="ORF">RYZ67_14100</name>
</gene>
<name>A0AAP5XWZ2_CITFR</name>
<sequence>MDTAKIFKLSDSHTALSNVFIRIKDKRTPCGNFFFRLDKLDCVSVVNNSGLTPLLEVTGGYIDPSVTYEQFMNFLFQVFDDVSKGDNSIKVYELMVDEETVRDVPPRTWRILHATKNVTAENSPLKDDVGKKHLSRLYYNGTHAGNVKFEIELWGMNSPVREAEIKRRLDGFISGLQVDWRGL</sequence>
<comment type="caution">
    <text evidence="1">The sequence shown here is derived from an EMBL/GenBank/DDBJ whole genome shotgun (WGS) entry which is preliminary data.</text>
</comment>
<dbReference type="Proteomes" id="UP001278087">
    <property type="component" value="Unassembled WGS sequence"/>
</dbReference>
<protein>
    <submittedName>
        <fullName evidence="1">Uncharacterized protein</fullName>
    </submittedName>
</protein>
<evidence type="ECO:0000313" key="2">
    <source>
        <dbReference type="Proteomes" id="UP001278087"/>
    </source>
</evidence>
<dbReference type="EMBL" id="JAWPBU010000015">
    <property type="protein sequence ID" value="MDW2759607.1"/>
    <property type="molecule type" value="Genomic_DNA"/>
</dbReference>
<evidence type="ECO:0000313" key="1">
    <source>
        <dbReference type="EMBL" id="MDW2759607.1"/>
    </source>
</evidence>
<reference evidence="1" key="1">
    <citation type="submission" date="2023-10" db="EMBL/GenBank/DDBJ databases">
        <title>Fecal carriage and genetic characteristics of carbapenem-resistant Enterobacterales among healthy adults from four provinces of China.</title>
        <authorList>
            <person name="Li Y."/>
            <person name="Zhang R."/>
        </authorList>
    </citation>
    <scope>NUCLEOTIDE SEQUENCE</scope>
    <source>
        <strain evidence="1">HN-136</strain>
    </source>
</reference>
<dbReference type="AlphaFoldDB" id="A0AAP5XWZ2"/>
<organism evidence="1 2">
    <name type="scientific">Citrobacter freundii</name>
    <dbReference type="NCBI Taxonomy" id="546"/>
    <lineage>
        <taxon>Bacteria</taxon>
        <taxon>Pseudomonadati</taxon>
        <taxon>Pseudomonadota</taxon>
        <taxon>Gammaproteobacteria</taxon>
        <taxon>Enterobacterales</taxon>
        <taxon>Enterobacteriaceae</taxon>
        <taxon>Citrobacter</taxon>
        <taxon>Citrobacter freundii complex</taxon>
    </lineage>
</organism>